<evidence type="ECO:0000256" key="4">
    <source>
        <dbReference type="SAM" id="MobiDB-lite"/>
    </source>
</evidence>
<dbReference type="Pfam" id="PF12624">
    <property type="entry name" value="VPS13_N"/>
    <property type="match status" value="1"/>
</dbReference>
<evidence type="ECO:0000259" key="6">
    <source>
        <dbReference type="Pfam" id="PF25033"/>
    </source>
</evidence>
<feature type="region of interest" description="Disordered" evidence="4">
    <location>
        <begin position="1970"/>
        <end position="2003"/>
    </location>
</feature>
<name>A0A9P0A5E7_BEMTA</name>
<keyword evidence="2" id="KW-0813">Transport</keyword>
<dbReference type="Pfam" id="PF25033">
    <property type="entry name" value="VPS13_M"/>
    <property type="match status" value="2"/>
</dbReference>
<dbReference type="GO" id="GO:0006869">
    <property type="term" value="P:lipid transport"/>
    <property type="evidence" value="ECO:0007669"/>
    <property type="project" value="UniProtKB-KW"/>
</dbReference>
<accession>A0A9P0A5E7</accession>
<dbReference type="InterPro" id="IPR056747">
    <property type="entry name" value="VPS13-like_M"/>
</dbReference>
<dbReference type="PANTHER" id="PTHR16166:SF93">
    <property type="entry name" value="INTERMEMBRANE LIPID TRANSFER PROTEIN VPS13"/>
    <property type="match status" value="1"/>
</dbReference>
<protein>
    <recommendedName>
        <fullName evidence="11">Vacuolar protein sorting-associated protein 13A</fullName>
    </recommendedName>
</protein>
<evidence type="ECO:0000313" key="10">
    <source>
        <dbReference type="Proteomes" id="UP001152759"/>
    </source>
</evidence>
<feature type="domain" description="Vacuolar protein sorting-associated protein 13 VPS13 adaptor binding" evidence="7">
    <location>
        <begin position="2200"/>
        <end position="2627"/>
    </location>
</feature>
<feature type="domain" description="Chorein N-terminal" evidence="5">
    <location>
        <begin position="56"/>
        <end position="875"/>
    </location>
</feature>
<sequence>MGGNERSGRKGNGGGRNEEYGGTGERGGGVQKIRKMGGEENIYEGKQVTLWRIHAMFKGVVATLLNRYFGKYVEDLDIENLNVGIFSGDVQLQNLKLKPEAFYELELPIEVKVGLIEKVSVNIPWTGFQTSSIKVLIEGVYIIVGPVTDRPYDSEKDKRLLRAFKRRKIELLEDENLLGTDAPETKNFLENLITTIMNNLQISVHNVHVRYEDSGSSIEYPLAVGICLQSFSIQTTNSKWKPTVPDSQSSAVYQLIRIESFSVYCNPTCSKLVSQTEDLENLPFHVWCNSLRQGLESFSVEDEKLDLIIKPISGKIKLIVNKSKEGMVPKLLVDFVIQDAAIQCSKFQYVSILEMMESFHRININRKYRIFHPYVPVSKNTKQWWNYAFKSVVEAQIRPYTWHHIKQHRLNYRNYRDVYKKTLLEPTNSELKLDLQILEDTLSITDIIIAREHAKILLRKEFPERVAVLEKGKKSWLTHDTKTFSELVVLSEKGRGLWSQLSTVEKTTLFDAIGYSEKATVDTIESEKYVEHKFNFTIANFSVSLINRGNEILVLTLTHFLVSLEVRPAVNAFKLSTRTDNLMVEGVSIEKDLVPVVTSENLFSGHSGSNFLALDFQKNPLNADYEVTLVLGATEVFYNEFVIAELMNFIQAPMIDLKSAIQIKFERVSKVLLSLTKKVLGRQETVQLNLDLQLPYLILPEFGSAQKVGNLLIIDPGHLVLKTELELNDINLEDATQMEIEEKLYDRFYLDVTDFQLLFVSSKDDWKSLKSLPDSQVHIVAKTLCQIVLSNSLRPDYRQLPKHKLNINFKTLKLNLSDQKIGAFLDFSHNFPLPSAKPFNRSFSNSSAKYVFDYHEVLPGDTSTKELQNIKHHIVAAELKITAPEVTQNCAAPKLALLNVDKSFISSDLSDEDMELWACKVDLPGFDDNISPNNLNLFLFRFVISQIAIDLNRSSDNTDKGYLQLKIEKFCLDVAVMEYGPAMQASVYSISILDLLHKTANGESLKLLLTESSTEFASLLYRKVSSNCPDFKTHFHNVEQSLVLDFSKFSLTFHRGAFITLHKFLQYVIQKVKSRLHSFNAQGFKSLLHGCLHSWHSKPEAPIPPGATKFSYSIRFSELFIRLCNADSDFLDFRLGGFETDCTFKANERMILRVYLMNIGIDELSGCPLYHKVLSMEGDKVLDLRYVRHNPRFYEAATINCKRDDVKSDGKLKLHLEKIQIVFLKKNLVELQHFMEPFIKPGLMSYGYHHCLKMVKNAAASLRTCSTRLHFSILIHAPVLVLPQNSLSPNGIFINLGDLSIENFFKEAPSSILSNCDHNSRPIIDNILIKLSSLTMSRAIMMLNGTLVVQEPLVEPFNVILDVKRSVAYHNFISCLPNHYLQSNQLLFYKVTGNIDPIIINLDQKDLSTILSIWSDNFCGSSFLKSNDSHRWHLISPFEHGVPTGQGEDHNVRKLQAFLYQHEQIRKEISFSIGLDSLQLCLYSDTEESHSCSNLSAGDNINVSTPPIIDVTYRQTSSGDRCLDILVERTRLNLSVSFLIDMIQFIMEALPSDKQFEGGIINPGFVAEVSSQKRCQFEGAHLGRPSSADSTSEYFSSGASWADSETGLSLSIKLRRPEIMLFTTKIALLVRTEFLLDYSRHSGRESLVCSLSGLHILSKIQNNLCPKSTYLVLNPCDIEIEKTLRFSDEGMKITTCVSSINLNLSTTIVQTVVEIVNEVCDTLRMNDDGHDLKELCGDSDYENLWCPKKISPSLYFDALNTNICCNTYCPKLNESFTIFLPKIRVLFEVEDFSQRIPVLLLTAKFETNMKNWSSELQLKMELLLEASCYNGDKRVWEPVIEPVSEVENVYRPWGITMKVLTAKAYPLSNHLHLNKKSNEKDRSSCSEVKSSDSRRHKSNSMDSDTSDDESGCKNGSMIFIRKHHGNSLRPGKQDERNSLIGFPEDSDSENENAVIEKLANAVGHLFTGESLDSESSDQENSSEAEHSIETEEETENEVSVGASTVVGTQERTVFLNNRSDSLDSGLEPEMQTEKTATYFIIEAKDSLEISLSSNTIRVLTELMDAYITKTPLPQIRTNQLSLHNDIAPDSVITLFQRTKGGGSKVLIRSSYSISDSTPSGSQSGSVTPDTKNSGFENDIESFEGGFAALSSNEKTLDGEVNSNFEFMTDTITNLYKKVADYYLHINVPGFDVLRVLCPQRTVSKFHLLQPIKNNTRYYISLDIQANEFKRVIHVRSPLQVKNDTQFPIGLYYKKENLSALGYEPIGESINPFDDFNRIAILEPDQTYTVPLLVAYHCHIFVMPTYVESYHVSETGLWWQEMASQIQRPVDLVCKPKLTAANSFSIRAICVENVAASCRACRAVPNFTLHLLPSVTIFNRLPLSLRILLPAPEQALEIEPGGKAVTHCFDLSKLNKFSVEVVNYLGCSWCGSFNLTVDVVEKTLMMTQSQQDNDTDIKQMFLNAHIDRIASCNITLFTQYWIANKTELFLQVRASSSDSVLDIKGEGPLFFCYRKQRQRTIRLRANESSWSSAFSIDTLNCPGIVICRDKERNKSYRILMNISTSSSSPHLTKVIKFLPNFLVSNQCFRPLRFMENNEKADLWFDLQHGQTGLVVDVSGGETKPFTILFRRYYPGDAPLRIDNLCQDLFLKIHQQYLGQVALLSPCQSLLYTWDDPAKDRVLVWNVYNKKCSGFYANFGKDGYGQERVSFHMVKPQNNQQTLTAVGAKLSAGLKKLSVGRREETNSVKSSSSDDSDLDEKPQLTKKTRKDKVMVYWVSYLEGFQRVLLFTQDEKLAFQMRKKIDFEKSNMELFFSLKGIGISLIHERNSRQQEVVYLNILDSAALWEVCVAHRWKLLTLELASWVEASWLSGSKKAQLKDYVQIDFEKMQMTKPFFGELRRFYNPAVWFQLRKSDHYIYWQCKIHKLQVDNQLPEAIFPVVLYSVATPLPVLRKTGPKPCINVSAMKRNQPIQSQTVFKFLRASFQEFMIQLDRDFISSVFLLLSPLIKEEKPSIRIRHDIAAMHQPVVVKSVDENFSTDRTIIEQIAIPPLNFIVSYSQTSSDLNTNTVNQALTNSSYAADILFYVLEVLAPLINDIKSVHFRTMCFKQYGISKNLHTVLRNVAQHYSTYLMQQLYVNVLEWDVLSSPYSGSFRQSSEEASLNFMEQRELEDVDELSEGLCTSAKCLMGHIVGCSTASALIMSTCNDSNSSMLSFNEDSKKKNVFFPQQSTLPGFIVSANNTLELGVMLGFSGVTVKHSAGTQQGGIDNFFRGAGKGLFTLLSQPSVQVGDVVEMSKNSIRRAAEMGEEIILRSRLPRHINPYFGVRPFSLFESTGTMLLHSLSKGHYINTDHYWGHAPLQSSGKICLLITLQHIFLLQKPRQWGTWEIDWLIRIDDIMQVPTVNDHKLVLQVRQDQNLPYASSNEIIIPCDDNSTLVWLQKQIEAVIILSMEDKPFSDVEIEEETA</sequence>
<keyword evidence="10" id="KW-1185">Reference proteome</keyword>
<evidence type="ECO:0000256" key="3">
    <source>
        <dbReference type="ARBA" id="ARBA00023055"/>
    </source>
</evidence>
<feature type="region of interest" description="Disordered" evidence="4">
    <location>
        <begin position="1876"/>
        <end position="1951"/>
    </location>
</feature>
<dbReference type="Pfam" id="PF25037">
    <property type="entry name" value="VPS13_C"/>
    <property type="match status" value="1"/>
</dbReference>
<feature type="domain" description="Intermembrane lipid transfer protein VPS13-like C-terminal" evidence="8">
    <location>
        <begin position="3315"/>
        <end position="3433"/>
    </location>
</feature>
<dbReference type="InterPro" id="IPR009543">
    <property type="entry name" value="VPS13_VAB"/>
</dbReference>
<evidence type="ECO:0000259" key="5">
    <source>
        <dbReference type="Pfam" id="PF12624"/>
    </source>
</evidence>
<dbReference type="GO" id="GO:0045053">
    <property type="term" value="P:protein retention in Golgi apparatus"/>
    <property type="evidence" value="ECO:0007669"/>
    <property type="project" value="TreeGrafter"/>
</dbReference>
<dbReference type="EMBL" id="OU963863">
    <property type="protein sequence ID" value="CAH0384584.1"/>
    <property type="molecule type" value="Genomic_DNA"/>
</dbReference>
<feature type="domain" description="VPS13-like middle region" evidence="6">
    <location>
        <begin position="1477"/>
        <end position="1907"/>
    </location>
</feature>
<evidence type="ECO:0000259" key="7">
    <source>
        <dbReference type="Pfam" id="PF25036"/>
    </source>
</evidence>
<dbReference type="GO" id="GO:0006623">
    <property type="term" value="P:protein targeting to vacuole"/>
    <property type="evidence" value="ECO:0007669"/>
    <property type="project" value="TreeGrafter"/>
</dbReference>
<evidence type="ECO:0008006" key="11">
    <source>
        <dbReference type="Google" id="ProtNLM"/>
    </source>
</evidence>
<gene>
    <name evidence="9" type="ORF">BEMITA_LOCUS3894</name>
</gene>
<dbReference type="Pfam" id="PF25036">
    <property type="entry name" value="VPS13_VAB"/>
    <property type="match status" value="1"/>
</dbReference>
<organism evidence="9 10">
    <name type="scientific">Bemisia tabaci</name>
    <name type="common">Sweetpotato whitefly</name>
    <name type="synonym">Aleurodes tabaci</name>
    <dbReference type="NCBI Taxonomy" id="7038"/>
    <lineage>
        <taxon>Eukaryota</taxon>
        <taxon>Metazoa</taxon>
        <taxon>Ecdysozoa</taxon>
        <taxon>Arthropoda</taxon>
        <taxon>Hexapoda</taxon>
        <taxon>Insecta</taxon>
        <taxon>Pterygota</taxon>
        <taxon>Neoptera</taxon>
        <taxon>Paraneoptera</taxon>
        <taxon>Hemiptera</taxon>
        <taxon>Sternorrhyncha</taxon>
        <taxon>Aleyrodoidea</taxon>
        <taxon>Aleyrodidae</taxon>
        <taxon>Aleyrodinae</taxon>
        <taxon>Bemisia</taxon>
    </lineage>
</organism>
<feature type="compositionally biased region" description="Low complexity" evidence="4">
    <location>
        <begin position="2112"/>
        <end position="2125"/>
    </location>
</feature>
<evidence type="ECO:0000259" key="8">
    <source>
        <dbReference type="Pfam" id="PF25037"/>
    </source>
</evidence>
<feature type="compositionally biased region" description="Basic and acidic residues" evidence="4">
    <location>
        <begin position="1876"/>
        <end position="1893"/>
    </location>
</feature>
<reference evidence="9" key="1">
    <citation type="submission" date="2021-12" db="EMBL/GenBank/DDBJ databases">
        <authorList>
            <person name="King R."/>
        </authorList>
    </citation>
    <scope>NUCLEOTIDE SEQUENCE</scope>
</reference>
<feature type="region of interest" description="Disordered" evidence="4">
    <location>
        <begin position="1"/>
        <end position="31"/>
    </location>
</feature>
<dbReference type="InterPro" id="IPR056748">
    <property type="entry name" value="VPS13-like_C"/>
</dbReference>
<feature type="region of interest" description="Disordered" evidence="4">
    <location>
        <begin position="2112"/>
        <end position="2134"/>
    </location>
</feature>
<feature type="region of interest" description="Disordered" evidence="4">
    <location>
        <begin position="2739"/>
        <end position="2761"/>
    </location>
</feature>
<dbReference type="InterPro" id="IPR026854">
    <property type="entry name" value="VPS13_N"/>
</dbReference>
<comment type="similarity">
    <text evidence="1">Belongs to the VPS13 family.</text>
</comment>
<feature type="compositionally biased region" description="Acidic residues" evidence="4">
    <location>
        <begin position="1971"/>
        <end position="1982"/>
    </location>
</feature>
<dbReference type="PANTHER" id="PTHR16166">
    <property type="entry name" value="VACUOLAR PROTEIN SORTING-ASSOCIATED PROTEIN VPS13"/>
    <property type="match status" value="1"/>
</dbReference>
<feature type="compositionally biased region" description="Gly residues" evidence="4">
    <location>
        <begin position="1"/>
        <end position="30"/>
    </location>
</feature>
<evidence type="ECO:0000256" key="1">
    <source>
        <dbReference type="ARBA" id="ARBA00006545"/>
    </source>
</evidence>
<keyword evidence="3" id="KW-0445">Lipid transport</keyword>
<dbReference type="Proteomes" id="UP001152759">
    <property type="component" value="Chromosome 2"/>
</dbReference>
<dbReference type="InterPro" id="IPR026847">
    <property type="entry name" value="VPS13"/>
</dbReference>
<evidence type="ECO:0000313" key="9">
    <source>
        <dbReference type="EMBL" id="CAH0384584.1"/>
    </source>
</evidence>
<proteinExistence type="inferred from homology"/>
<evidence type="ECO:0000256" key="2">
    <source>
        <dbReference type="ARBA" id="ARBA00022448"/>
    </source>
</evidence>
<feature type="domain" description="VPS13-like middle region" evidence="6">
    <location>
        <begin position="1258"/>
        <end position="1424"/>
    </location>
</feature>